<feature type="compositionally biased region" description="Basic residues" evidence="1">
    <location>
        <begin position="27"/>
        <end position="39"/>
    </location>
</feature>
<dbReference type="EMBL" id="ML009218">
    <property type="protein sequence ID" value="RKO97598.1"/>
    <property type="molecule type" value="Genomic_DNA"/>
</dbReference>
<dbReference type="Proteomes" id="UP000268535">
    <property type="component" value="Unassembled WGS sequence"/>
</dbReference>
<evidence type="ECO:0000313" key="2">
    <source>
        <dbReference type="EMBL" id="RKO97598.1"/>
    </source>
</evidence>
<feature type="compositionally biased region" description="Gly residues" evidence="1">
    <location>
        <begin position="220"/>
        <end position="230"/>
    </location>
</feature>
<reference evidence="3" key="1">
    <citation type="journal article" date="2018" name="Nat. Microbiol.">
        <title>Leveraging single-cell genomics to expand the fungal tree of life.</title>
        <authorList>
            <person name="Ahrendt S.R."/>
            <person name="Quandt C.A."/>
            <person name="Ciobanu D."/>
            <person name="Clum A."/>
            <person name="Salamov A."/>
            <person name="Andreopoulos B."/>
            <person name="Cheng J.F."/>
            <person name="Woyke T."/>
            <person name="Pelin A."/>
            <person name="Henrissat B."/>
            <person name="Reynolds N.K."/>
            <person name="Benny G.L."/>
            <person name="Smith M.E."/>
            <person name="James T.Y."/>
            <person name="Grigoriev I.V."/>
        </authorList>
    </citation>
    <scope>NUCLEOTIDE SEQUENCE [LARGE SCALE GENOMIC DNA]</scope>
    <source>
        <strain evidence="3">ATCC 52028</strain>
    </source>
</reference>
<proteinExistence type="predicted"/>
<dbReference type="AlphaFoldDB" id="A0A4P9WZ58"/>
<gene>
    <name evidence="2" type="ORF">CAUPRSCDRAFT_10741</name>
</gene>
<protein>
    <submittedName>
        <fullName evidence="2">Uncharacterized protein</fullName>
    </submittedName>
</protein>
<feature type="region of interest" description="Disordered" evidence="1">
    <location>
        <begin position="200"/>
        <end position="234"/>
    </location>
</feature>
<accession>A0A4P9WZ58</accession>
<feature type="compositionally biased region" description="Low complexity" evidence="1">
    <location>
        <begin position="200"/>
        <end position="219"/>
    </location>
</feature>
<organism evidence="2 3">
    <name type="scientific">Caulochytrium protostelioides</name>
    <dbReference type="NCBI Taxonomy" id="1555241"/>
    <lineage>
        <taxon>Eukaryota</taxon>
        <taxon>Fungi</taxon>
        <taxon>Fungi incertae sedis</taxon>
        <taxon>Chytridiomycota</taxon>
        <taxon>Chytridiomycota incertae sedis</taxon>
        <taxon>Chytridiomycetes</taxon>
        <taxon>Caulochytriales</taxon>
        <taxon>Caulochytriaceae</taxon>
        <taxon>Caulochytrium</taxon>
    </lineage>
</organism>
<evidence type="ECO:0000256" key="1">
    <source>
        <dbReference type="SAM" id="MobiDB-lite"/>
    </source>
</evidence>
<name>A0A4P9WZ58_9FUNG</name>
<evidence type="ECO:0000313" key="3">
    <source>
        <dbReference type="Proteomes" id="UP000268535"/>
    </source>
</evidence>
<sequence length="312" mass="33646">MLDGDGFLEELVQGEPAGAGDKEPLRVRQHRRDRARVTAKRPRVGAVLADLAARRVNQHHVTLLRAEQQLVGRGPEVGGEVLRLGPTPEVDQRPQVALLEAVDLEDAVADHGHLGWVGGVERRRGDALLVRRMADPQMRRDFGFLPVPDGHARVGTHSRHHEMLTVRAEHHRPDIGLLGRRSCSRRRARPRRRGCRLVQASARRGTMGGARTAAASSGRGMAGTGTGGARRGPRHQRFALAQRRNIPDTDGGPGIPLGDGNVAVVRRDGERGRVLAGDEFLGLGLGVVDGDIGADGIEDVLLIEKNDAVVDG</sequence>
<feature type="region of interest" description="Disordered" evidence="1">
    <location>
        <begin position="12"/>
        <end position="39"/>
    </location>
</feature>